<dbReference type="KEGG" id="cei:CEPID_11045"/>
<keyword evidence="5 8" id="KW-0663">Pyridoxal phosphate</keyword>
<dbReference type="InterPro" id="IPR015424">
    <property type="entry name" value="PyrdxlP-dep_Trfase"/>
</dbReference>
<dbReference type="PANTHER" id="PTHR43713">
    <property type="entry name" value="GLUTAMATE-1-SEMIALDEHYDE 2,1-AMINOMUTASE"/>
    <property type="match status" value="1"/>
</dbReference>
<evidence type="ECO:0000256" key="7">
    <source>
        <dbReference type="ARBA" id="ARBA00023244"/>
    </source>
</evidence>
<dbReference type="STRING" id="1050174.CEPID_11045"/>
<dbReference type="InterPro" id="IPR015421">
    <property type="entry name" value="PyrdxlP-dep_Trfase_major"/>
</dbReference>
<dbReference type="SUPFAM" id="SSF53383">
    <property type="entry name" value="PLP-dependent transferases"/>
    <property type="match status" value="1"/>
</dbReference>
<dbReference type="GO" id="GO:0042286">
    <property type="term" value="F:glutamate-1-semialdehyde 2,1-aminomutase activity"/>
    <property type="evidence" value="ECO:0007669"/>
    <property type="project" value="UniProtKB-UniRule"/>
</dbReference>
<name>A0A0G3GWV8_9CORY</name>
<dbReference type="InterPro" id="IPR004639">
    <property type="entry name" value="4pyrrol_synth_GluAld_NH2Trfase"/>
</dbReference>
<dbReference type="InterPro" id="IPR015422">
    <property type="entry name" value="PyrdxlP-dep_Trfase_small"/>
</dbReference>
<dbReference type="PROSITE" id="PS00600">
    <property type="entry name" value="AA_TRANSFER_CLASS_3"/>
    <property type="match status" value="1"/>
</dbReference>
<dbReference type="PANTHER" id="PTHR43713:SF3">
    <property type="entry name" value="GLUTAMATE-1-SEMIALDEHYDE 2,1-AMINOMUTASE 1, CHLOROPLASTIC-RELATED"/>
    <property type="match status" value="1"/>
</dbReference>
<evidence type="ECO:0000256" key="3">
    <source>
        <dbReference type="ARBA" id="ARBA00004819"/>
    </source>
</evidence>
<evidence type="ECO:0000256" key="5">
    <source>
        <dbReference type="ARBA" id="ARBA00022898"/>
    </source>
</evidence>
<dbReference type="AlphaFoldDB" id="A0A0G3GWV8"/>
<evidence type="ECO:0000313" key="11">
    <source>
        <dbReference type="Proteomes" id="UP000035368"/>
    </source>
</evidence>
<evidence type="ECO:0000256" key="6">
    <source>
        <dbReference type="ARBA" id="ARBA00023235"/>
    </source>
</evidence>
<dbReference type="Gene3D" id="3.90.1150.10">
    <property type="entry name" value="Aspartate Aminotransferase, domain 1"/>
    <property type="match status" value="1"/>
</dbReference>
<evidence type="ECO:0000256" key="2">
    <source>
        <dbReference type="ARBA" id="ARBA00001933"/>
    </source>
</evidence>
<dbReference type="GO" id="GO:0030170">
    <property type="term" value="F:pyridoxal phosphate binding"/>
    <property type="evidence" value="ECO:0007669"/>
    <property type="project" value="InterPro"/>
</dbReference>
<evidence type="ECO:0000313" key="10">
    <source>
        <dbReference type="EMBL" id="AKK04038.1"/>
    </source>
</evidence>
<accession>A0A0G3GWV8</accession>
<reference evidence="10 11" key="1">
    <citation type="submission" date="2015-05" db="EMBL/GenBank/DDBJ databases">
        <title>Complete genome sequence of Corynebacterium epidermidicanis DSM 45586, isolated from the skin of a dog suffering from pruritus.</title>
        <authorList>
            <person name="Ruckert C."/>
            <person name="Albersmeier A."/>
            <person name="Winkler A."/>
            <person name="Tauch A."/>
        </authorList>
    </citation>
    <scope>NUCLEOTIDE SEQUENCE [LARGE SCALE GENOMIC DNA]</scope>
    <source>
        <strain evidence="10 11">DSM 45586</strain>
    </source>
</reference>
<feature type="modified residue" description="N6-(pyridoxal phosphate)lysine" evidence="8">
    <location>
        <position position="272"/>
    </location>
</feature>
<dbReference type="Pfam" id="PF00202">
    <property type="entry name" value="Aminotran_3"/>
    <property type="match status" value="1"/>
</dbReference>
<keyword evidence="11" id="KW-1185">Reference proteome</keyword>
<evidence type="ECO:0000256" key="9">
    <source>
        <dbReference type="SAM" id="MobiDB-lite"/>
    </source>
</evidence>
<comment type="subcellular location">
    <subcellularLocation>
        <location evidence="8">Cytoplasm</location>
    </subcellularLocation>
</comment>
<gene>
    <name evidence="8 10" type="primary">hemL</name>
    <name evidence="10" type="ORF">CEPID_11045</name>
</gene>
<keyword evidence="8" id="KW-0963">Cytoplasm</keyword>
<sequence>MSQLTSSNTANSAAWFERAQRRTPGGVNSPVRAFGSVGGQARFIAFANGSKLVDVDGNEYVDLFCSWGPMLMGNAHPEILKAVQDATTRGLSYGAPTTAEVELAELVVERTSVEEVRFVNSGTEATMSAVRLARGFTGRPKIIKFDGCYHGHVDALLASAGSGVATFGLPDSPGVTGAAAGDTIVVEYNNIEAVKQAFAKHPGEIAAIITEAAAGNMGTVAPKPGFNQALKDVAHENGALLIMDEVMTGFRTSYSGWYGVDGVAGDLTTFGKVISGGLPAAAFGGRKDIMEYLAPNGPVYQAGTLSGNPVAMAAGMASLSLANEQVYETVNANADRLAQLVTEALAKEGVAHHIQRASNMLSVRFAEGEGHNFKDMQNADTFRFPPFFHALLDRGVYISPSVFETWFVSSALTEQDFDKIAAAVKPAAQAAAAAKKDA</sequence>
<dbReference type="GO" id="GO:0008483">
    <property type="term" value="F:transaminase activity"/>
    <property type="evidence" value="ECO:0007669"/>
    <property type="project" value="InterPro"/>
</dbReference>
<protein>
    <recommendedName>
        <fullName evidence="8">Glutamate-1-semialdehyde 2,1-aminomutase</fullName>
        <shortName evidence="8">GSA</shortName>
        <ecNumber evidence="8">5.4.3.8</ecNumber>
    </recommendedName>
    <alternativeName>
        <fullName evidence="8">Glutamate-1-semialdehyde aminotransferase</fullName>
        <shortName evidence="8">GSA-AT</shortName>
    </alternativeName>
</protein>
<dbReference type="NCBIfam" id="NF000818">
    <property type="entry name" value="PRK00062.1"/>
    <property type="match status" value="1"/>
</dbReference>
<dbReference type="GO" id="GO:0005737">
    <property type="term" value="C:cytoplasm"/>
    <property type="evidence" value="ECO:0007669"/>
    <property type="project" value="UniProtKB-SubCell"/>
</dbReference>
<proteinExistence type="inferred from homology"/>
<dbReference type="GO" id="GO:0006782">
    <property type="term" value="P:protoporphyrinogen IX biosynthetic process"/>
    <property type="evidence" value="ECO:0007669"/>
    <property type="project" value="UniProtKB-UniRule"/>
</dbReference>
<dbReference type="OrthoDB" id="9801052at2"/>
<comment type="similarity">
    <text evidence="4 8">Belongs to the class-III pyridoxal-phosphate-dependent aminotransferase family. HemL subfamily.</text>
</comment>
<evidence type="ECO:0000256" key="4">
    <source>
        <dbReference type="ARBA" id="ARBA00008981"/>
    </source>
</evidence>
<keyword evidence="6 8" id="KW-0413">Isomerase</keyword>
<feature type="region of interest" description="Disordered" evidence="9">
    <location>
        <begin position="1"/>
        <end position="21"/>
    </location>
</feature>
<dbReference type="EMBL" id="CP011541">
    <property type="protein sequence ID" value="AKK04038.1"/>
    <property type="molecule type" value="Genomic_DNA"/>
</dbReference>
<feature type="compositionally biased region" description="Polar residues" evidence="9">
    <location>
        <begin position="1"/>
        <end position="12"/>
    </location>
</feature>
<dbReference type="Gene3D" id="3.40.640.10">
    <property type="entry name" value="Type I PLP-dependent aspartate aminotransferase-like (Major domain)"/>
    <property type="match status" value="1"/>
</dbReference>
<evidence type="ECO:0000256" key="8">
    <source>
        <dbReference type="HAMAP-Rule" id="MF_00375"/>
    </source>
</evidence>
<dbReference type="CDD" id="cd00610">
    <property type="entry name" value="OAT_like"/>
    <property type="match status" value="1"/>
</dbReference>
<dbReference type="NCBIfam" id="TIGR00713">
    <property type="entry name" value="hemL"/>
    <property type="match status" value="1"/>
</dbReference>
<dbReference type="InterPro" id="IPR049704">
    <property type="entry name" value="Aminotrans_3_PPA_site"/>
</dbReference>
<evidence type="ECO:0000256" key="1">
    <source>
        <dbReference type="ARBA" id="ARBA00001579"/>
    </source>
</evidence>
<dbReference type="EC" id="5.4.3.8" evidence="8"/>
<organism evidence="10 11">
    <name type="scientific">Corynebacterium epidermidicanis</name>
    <dbReference type="NCBI Taxonomy" id="1050174"/>
    <lineage>
        <taxon>Bacteria</taxon>
        <taxon>Bacillati</taxon>
        <taxon>Actinomycetota</taxon>
        <taxon>Actinomycetes</taxon>
        <taxon>Mycobacteriales</taxon>
        <taxon>Corynebacteriaceae</taxon>
        <taxon>Corynebacterium</taxon>
    </lineage>
</organism>
<comment type="subunit">
    <text evidence="8">Homodimer.</text>
</comment>
<comment type="catalytic activity">
    <reaction evidence="1 8">
        <text>(S)-4-amino-5-oxopentanoate = 5-aminolevulinate</text>
        <dbReference type="Rhea" id="RHEA:14265"/>
        <dbReference type="ChEBI" id="CHEBI:57501"/>
        <dbReference type="ChEBI" id="CHEBI:356416"/>
        <dbReference type="EC" id="5.4.3.8"/>
    </reaction>
</comment>
<comment type="pathway">
    <text evidence="3">Porphyrin-containing compound metabolism; protoporphyrin-IX biosynthesis; 5-aminolevulinate from L-glutamyl-tRNA(Glu): step 2/2.</text>
</comment>
<dbReference type="FunFam" id="3.40.640.10:FF:000021">
    <property type="entry name" value="Glutamate-1-semialdehyde 2,1-aminomutase"/>
    <property type="match status" value="1"/>
</dbReference>
<dbReference type="InterPro" id="IPR005814">
    <property type="entry name" value="Aminotrans_3"/>
</dbReference>
<dbReference type="HAMAP" id="MF_00375">
    <property type="entry name" value="HemL_aminotrans_3"/>
    <property type="match status" value="1"/>
</dbReference>
<comment type="cofactor">
    <cofactor evidence="2 8">
        <name>pyridoxal 5'-phosphate</name>
        <dbReference type="ChEBI" id="CHEBI:597326"/>
    </cofactor>
</comment>
<keyword evidence="7 8" id="KW-0627">Porphyrin biosynthesis</keyword>
<dbReference type="Proteomes" id="UP000035368">
    <property type="component" value="Chromosome"/>
</dbReference>
<dbReference type="UniPathway" id="UPA00251">
    <property type="reaction ID" value="UER00317"/>
</dbReference>
<dbReference type="PATRIC" id="fig|1050174.4.peg.2227"/>